<dbReference type="SUPFAM" id="SSF48239">
    <property type="entry name" value="Terpenoid cyclases/Protein prenyltransferases"/>
    <property type="match status" value="1"/>
</dbReference>
<sequence>MTQTYSYGEYITVINSRHILPNTASCFVCLSLIKSYELAKRHCLLQRLIGGNVKAWVYDLGDTMHVRTSGYSGKAGFKTDLFLFLFSKGKLIRSFEVSPESVTEILIEQDMGLAPSASLLLYAVSNENELVADEMKIMVSGLIKNQMTMEYSVKRQMVGRDVTLSVTSDPNSFIFLAAIDKGSQLLKAPNDITSQQVKEGIMEFDTREERDGSDPYPGPIMFRRKRFAIENFYQGISANEILETVGIVYMTDAHVAETNDAIMYDMVVQEAAAGRPIIGNKVNDGLAEKIPTESESSNNVHYGEIMFAMPGGALDAVQRNDKVGNIPVESDSSDKVRKNFPESWIWLNDVTGSDGKYENMFTLPDTITAWTTRGFAISPTNGLGIAKNVQVEGFKQFFVVVSLPALAVREDKIEVKLVVFNYFMAQKNVRVTLKQSQDYMIFRDSSNTTQSSNSDFTDTVQVPAGLSKGINVFIKPTTIGNIMIRVEATSGTQVTDVTDIVEKIISVDPEGKTKYGGVQQLFEAQSTLQTLLVNPEFPSDFVPDSRKITVSVTGDILGQSLQNLGSMIRAPFGCGEQNMISLVPNIYAMSYMEAVNNVKPEIKQKAEKNMQQGYQRELNYKHPNGGFSAFGVSDDSFSTWLTAFVMKSFAQASKFIFIDDKVLLEAKDAIMSQSNRDGSFNEPGNVIHKDMMTGTSGGPMLTAYVYIAFKETQNAGNAIPNNFDASLTLQYLENFYKNTPGLTAFQRAVLAYCFALGDSQEQLSNVLVDLNDVSTISDDGDLRCWCDLRKKEVGNQKMYSTYDVKPSAIETAAYVLLTHVIKGDMTSGRPIAKWMISQINGKGGYLSTQDTVMGLQALSSYAEKLSSGQKAATVTFKSLGQQDVTFTIDNDNAILLQSKSMLHVDNIASNGITIEVQGAGNIVAAVNWEYNINVAGNFPDLHVQATSYTIDYNNILIEACVWYDGFGDNGMGMMYVDLPTGYHCTNMEALQKDPRVQRVEFSGKTLSFYFNQLSKSKTCLDVKAMWDYIVLETKPSFVTGQFYYQPEKQSMTSYSLSTDKRTGTASGISVSYFLFMILIAGSSLAYF</sequence>
<accession>A0A8S3TR00</accession>
<keyword evidence="1" id="KW-0732">Signal</keyword>
<dbReference type="EMBL" id="CAJPWZ010002189">
    <property type="protein sequence ID" value="CAG2232821.1"/>
    <property type="molecule type" value="Genomic_DNA"/>
</dbReference>
<dbReference type="SMART" id="SM01360">
    <property type="entry name" value="A2M"/>
    <property type="match status" value="1"/>
</dbReference>
<dbReference type="SMART" id="SM01419">
    <property type="entry name" value="Thiol-ester_cl"/>
    <property type="match status" value="1"/>
</dbReference>
<dbReference type="InterPro" id="IPR011625">
    <property type="entry name" value="A2M_N_BRD"/>
</dbReference>
<dbReference type="Gene3D" id="2.60.40.10">
    <property type="entry name" value="Immunoglobulins"/>
    <property type="match status" value="1"/>
</dbReference>
<proteinExistence type="predicted"/>
<dbReference type="InterPro" id="IPR036595">
    <property type="entry name" value="A-macroglobulin_rcpt-bd_sf"/>
</dbReference>
<protein>
    <submittedName>
        <fullName evidence="8">CD109</fullName>
    </submittedName>
</protein>
<dbReference type="InterPro" id="IPR050473">
    <property type="entry name" value="A2M/Complement_sys"/>
</dbReference>
<dbReference type="InterPro" id="IPR001599">
    <property type="entry name" value="Macroglobln_a2"/>
</dbReference>
<evidence type="ECO:0000313" key="8">
    <source>
        <dbReference type="EMBL" id="CAG2232821.1"/>
    </source>
</evidence>
<gene>
    <name evidence="8" type="ORF">MEDL_45426</name>
</gene>
<dbReference type="Proteomes" id="UP000683360">
    <property type="component" value="Unassembled WGS sequence"/>
</dbReference>
<comment type="caution">
    <text evidence="8">The sequence shown here is derived from an EMBL/GenBank/DDBJ whole genome shotgun (WGS) entry which is preliminary data.</text>
</comment>
<dbReference type="SMART" id="SM01361">
    <property type="entry name" value="A2M_recep"/>
    <property type="match status" value="1"/>
</dbReference>
<evidence type="ECO:0000259" key="5">
    <source>
        <dbReference type="SMART" id="SM01359"/>
    </source>
</evidence>
<dbReference type="Pfam" id="PF07677">
    <property type="entry name" value="A2M_recep"/>
    <property type="match status" value="1"/>
</dbReference>
<keyword evidence="4" id="KW-1133">Transmembrane helix</keyword>
<dbReference type="PANTHER" id="PTHR11412:SF136">
    <property type="entry name" value="CD109 ANTIGEN"/>
    <property type="match status" value="1"/>
</dbReference>
<dbReference type="GO" id="GO:0005615">
    <property type="term" value="C:extracellular space"/>
    <property type="evidence" value="ECO:0007669"/>
    <property type="project" value="InterPro"/>
</dbReference>
<dbReference type="Pfam" id="PF07703">
    <property type="entry name" value="A2M_BRD"/>
    <property type="match status" value="1"/>
</dbReference>
<reference evidence="8" key="1">
    <citation type="submission" date="2021-03" db="EMBL/GenBank/DDBJ databases">
        <authorList>
            <person name="Bekaert M."/>
        </authorList>
    </citation>
    <scope>NUCLEOTIDE SEQUENCE</scope>
</reference>
<dbReference type="Gene3D" id="2.60.40.690">
    <property type="entry name" value="Alpha-macroglobulin, receptor-binding domain"/>
    <property type="match status" value="1"/>
</dbReference>
<dbReference type="Pfam" id="PF07678">
    <property type="entry name" value="TED_complement"/>
    <property type="match status" value="1"/>
</dbReference>
<dbReference type="InterPro" id="IPR009048">
    <property type="entry name" value="A-macroglobulin_rcpt-bd"/>
</dbReference>
<feature type="domain" description="Alpha-2-macroglobulin" evidence="6">
    <location>
        <begin position="343"/>
        <end position="433"/>
    </location>
</feature>
<dbReference type="InterPro" id="IPR011626">
    <property type="entry name" value="Alpha-macroglobulin_TED"/>
</dbReference>
<dbReference type="InterPro" id="IPR013783">
    <property type="entry name" value="Ig-like_fold"/>
</dbReference>
<dbReference type="SMART" id="SM01359">
    <property type="entry name" value="A2M_N_2"/>
    <property type="match status" value="1"/>
</dbReference>
<dbReference type="PROSITE" id="PS00477">
    <property type="entry name" value="ALPHA_2_MACROGLOBULIN"/>
    <property type="match status" value="1"/>
</dbReference>
<keyword evidence="4" id="KW-0812">Transmembrane</keyword>
<dbReference type="OrthoDB" id="9998011at2759"/>
<feature type="transmembrane region" description="Helical" evidence="4">
    <location>
        <begin position="1065"/>
        <end position="1086"/>
    </location>
</feature>
<evidence type="ECO:0000256" key="2">
    <source>
        <dbReference type="ARBA" id="ARBA00022966"/>
    </source>
</evidence>
<dbReference type="SUPFAM" id="SSF49410">
    <property type="entry name" value="Alpha-macroglobulin receptor domain"/>
    <property type="match status" value="1"/>
</dbReference>
<dbReference type="Gene3D" id="2.60.40.1930">
    <property type="match status" value="1"/>
</dbReference>
<dbReference type="Gene3D" id="1.50.10.20">
    <property type="match status" value="1"/>
</dbReference>
<feature type="domain" description="Alpha-2-macroglobulin bait region" evidence="5">
    <location>
        <begin position="49"/>
        <end position="186"/>
    </location>
</feature>
<dbReference type="InterPro" id="IPR047565">
    <property type="entry name" value="Alpha-macroglob_thiol-ester_cl"/>
</dbReference>
<keyword evidence="2" id="KW-0882">Thioester bond</keyword>
<dbReference type="Gene3D" id="2.60.120.1540">
    <property type="match status" value="1"/>
</dbReference>
<keyword evidence="3" id="KW-1015">Disulfide bond</keyword>
<evidence type="ECO:0000259" key="6">
    <source>
        <dbReference type="SMART" id="SM01360"/>
    </source>
</evidence>
<evidence type="ECO:0000259" key="7">
    <source>
        <dbReference type="SMART" id="SM01361"/>
    </source>
</evidence>
<evidence type="ECO:0000256" key="3">
    <source>
        <dbReference type="ARBA" id="ARBA00023157"/>
    </source>
</evidence>
<name>A0A8S3TR00_MYTED</name>
<dbReference type="GO" id="GO:0004866">
    <property type="term" value="F:endopeptidase inhibitor activity"/>
    <property type="evidence" value="ECO:0007669"/>
    <property type="project" value="InterPro"/>
</dbReference>
<evidence type="ECO:0000256" key="1">
    <source>
        <dbReference type="ARBA" id="ARBA00022729"/>
    </source>
</evidence>
<feature type="domain" description="Alpha-macroglobulin receptor-binding" evidence="7">
    <location>
        <begin position="969"/>
        <end position="1054"/>
    </location>
</feature>
<dbReference type="AlphaFoldDB" id="A0A8S3TR00"/>
<dbReference type="InterPro" id="IPR008930">
    <property type="entry name" value="Terpenoid_cyclase/PrenylTrfase"/>
</dbReference>
<organism evidence="8 9">
    <name type="scientific">Mytilus edulis</name>
    <name type="common">Blue mussel</name>
    <dbReference type="NCBI Taxonomy" id="6550"/>
    <lineage>
        <taxon>Eukaryota</taxon>
        <taxon>Metazoa</taxon>
        <taxon>Spiralia</taxon>
        <taxon>Lophotrochozoa</taxon>
        <taxon>Mollusca</taxon>
        <taxon>Bivalvia</taxon>
        <taxon>Autobranchia</taxon>
        <taxon>Pteriomorphia</taxon>
        <taxon>Mytilida</taxon>
        <taxon>Mytiloidea</taxon>
        <taxon>Mytilidae</taxon>
        <taxon>Mytilinae</taxon>
        <taxon>Mytilus</taxon>
    </lineage>
</organism>
<dbReference type="PANTHER" id="PTHR11412">
    <property type="entry name" value="MACROGLOBULIN / COMPLEMENT"/>
    <property type="match status" value="1"/>
</dbReference>
<dbReference type="Pfam" id="PF00207">
    <property type="entry name" value="A2M"/>
    <property type="match status" value="1"/>
</dbReference>
<keyword evidence="4" id="KW-0472">Membrane</keyword>
<dbReference type="InterPro" id="IPR019742">
    <property type="entry name" value="MacrogloblnA2_CS"/>
</dbReference>
<keyword evidence="9" id="KW-1185">Reference proteome</keyword>
<evidence type="ECO:0000256" key="4">
    <source>
        <dbReference type="SAM" id="Phobius"/>
    </source>
</evidence>
<evidence type="ECO:0000313" key="9">
    <source>
        <dbReference type="Proteomes" id="UP000683360"/>
    </source>
</evidence>
<dbReference type="Gene3D" id="2.20.130.20">
    <property type="match status" value="1"/>
</dbReference>